<comment type="caution">
    <text evidence="2">The sequence shown here is derived from an EMBL/GenBank/DDBJ whole genome shotgun (WGS) entry which is preliminary data.</text>
</comment>
<keyword evidence="1" id="KW-0812">Transmembrane</keyword>
<keyword evidence="3" id="KW-1185">Reference proteome</keyword>
<feature type="transmembrane region" description="Helical" evidence="1">
    <location>
        <begin position="16"/>
        <end position="36"/>
    </location>
</feature>
<protein>
    <submittedName>
        <fullName evidence="2">Uncharacterized protein</fullName>
    </submittedName>
</protein>
<dbReference type="EMBL" id="JBHSGV010000007">
    <property type="protein sequence ID" value="MFC4749497.1"/>
    <property type="molecule type" value="Genomic_DNA"/>
</dbReference>
<accession>A0ABV9PJH8</accession>
<reference evidence="3" key="1">
    <citation type="journal article" date="2019" name="Int. J. Syst. Evol. Microbiol.">
        <title>The Global Catalogue of Microorganisms (GCM) 10K type strain sequencing project: providing services to taxonomists for standard genome sequencing and annotation.</title>
        <authorList>
            <consortium name="The Broad Institute Genomics Platform"/>
            <consortium name="The Broad Institute Genome Sequencing Center for Infectious Disease"/>
            <person name="Wu L."/>
            <person name="Ma J."/>
        </authorList>
    </citation>
    <scope>NUCLEOTIDE SEQUENCE [LARGE SCALE GENOMIC DNA]</scope>
    <source>
        <strain evidence="3">WYCCWR 13023</strain>
    </source>
</reference>
<feature type="transmembrane region" description="Helical" evidence="1">
    <location>
        <begin position="127"/>
        <end position="147"/>
    </location>
</feature>
<feature type="transmembrane region" description="Helical" evidence="1">
    <location>
        <begin position="56"/>
        <end position="75"/>
    </location>
</feature>
<dbReference type="Proteomes" id="UP001595935">
    <property type="component" value="Unassembled WGS sequence"/>
</dbReference>
<gene>
    <name evidence="2" type="ORF">ACFO5S_18740</name>
</gene>
<keyword evidence="1" id="KW-1133">Transmembrane helix</keyword>
<name>A0ABV9PJH8_9FLAO</name>
<evidence type="ECO:0000313" key="3">
    <source>
        <dbReference type="Proteomes" id="UP001595935"/>
    </source>
</evidence>
<dbReference type="RefSeq" id="WP_213259273.1">
    <property type="nucleotide sequence ID" value="NZ_JAGYWA010000007.1"/>
</dbReference>
<proteinExistence type="predicted"/>
<feature type="transmembrane region" description="Helical" evidence="1">
    <location>
        <begin position="96"/>
        <end position="115"/>
    </location>
</feature>
<keyword evidence="1" id="KW-0472">Membrane</keyword>
<feature type="transmembrane region" description="Helical" evidence="1">
    <location>
        <begin position="159"/>
        <end position="179"/>
    </location>
</feature>
<evidence type="ECO:0000313" key="2">
    <source>
        <dbReference type="EMBL" id="MFC4749497.1"/>
    </source>
</evidence>
<sequence>MNKYLTRLYNNIKDNLSMIALIPTLFGGIWQIIKLGNLSSNMIRFFSISQLLSDGILFLLIVVLPLIFTVPIILVEDENQIKSNDDVLEEKMDKDFLSIIIYIAGFILILFSLFQVPKYITIDNISSLVECISYMYMLLGILFFIMYKFITKDVFIHKLFFSSYAIIICCVTFISYSNISKNFNNISNFDHMINKLEKKERYSEKPKILYFNDKYIFIELVIKKNKKSILIKKIDDLFEE</sequence>
<evidence type="ECO:0000256" key="1">
    <source>
        <dbReference type="SAM" id="Phobius"/>
    </source>
</evidence>
<organism evidence="2 3">
    <name type="scientific">Flavobacterium branchiicola</name>
    <dbReference type="NCBI Taxonomy" id="1114875"/>
    <lineage>
        <taxon>Bacteria</taxon>
        <taxon>Pseudomonadati</taxon>
        <taxon>Bacteroidota</taxon>
        <taxon>Flavobacteriia</taxon>
        <taxon>Flavobacteriales</taxon>
        <taxon>Flavobacteriaceae</taxon>
        <taxon>Flavobacterium</taxon>
    </lineage>
</organism>